<name>A0A3M2JGQ7_9CELL</name>
<dbReference type="EMBL" id="RFFI01000030">
    <property type="protein sequence ID" value="RMI12769.1"/>
    <property type="molecule type" value="Genomic_DNA"/>
</dbReference>
<sequence length="121" mass="12723">LRVLRTAQDRLVATGPARRTRLARLWRRDPGQDLAATRRVRDALLDLVPAARLVPVTHAWGGPAPEPEPGHGLPLGLAGSGVAWTGPLGPDGVAVANLVGRTLADLLAGAESALTRLPRTR</sequence>
<evidence type="ECO:0000313" key="2">
    <source>
        <dbReference type="Proteomes" id="UP000269289"/>
    </source>
</evidence>
<keyword evidence="2" id="KW-1185">Reference proteome</keyword>
<proteinExistence type="predicted"/>
<comment type="caution">
    <text evidence="1">The sequence shown here is derived from an EMBL/GenBank/DDBJ whole genome shotgun (WGS) entry which is preliminary data.</text>
</comment>
<organism evidence="1 2">
    <name type="scientific">Cellulomonas triticagri</name>
    <dbReference type="NCBI Taxonomy" id="2483352"/>
    <lineage>
        <taxon>Bacteria</taxon>
        <taxon>Bacillati</taxon>
        <taxon>Actinomycetota</taxon>
        <taxon>Actinomycetes</taxon>
        <taxon>Micrococcales</taxon>
        <taxon>Cellulomonadaceae</taxon>
        <taxon>Cellulomonas</taxon>
    </lineage>
</organism>
<feature type="non-terminal residue" evidence="1">
    <location>
        <position position="1"/>
    </location>
</feature>
<reference evidence="1 2" key="1">
    <citation type="submission" date="2018-10" db="EMBL/GenBank/DDBJ databases">
        <title>Isolation, diversity and antifungal activity of actinobacteria from wheat.</title>
        <authorList>
            <person name="Han C."/>
        </authorList>
    </citation>
    <scope>NUCLEOTIDE SEQUENCE [LARGE SCALE GENOMIC DNA]</scope>
    <source>
        <strain evidence="1 2">NEAU-YY56</strain>
    </source>
</reference>
<accession>A0A3M2JGQ7</accession>
<protein>
    <submittedName>
        <fullName evidence="1">FAD-dependent oxidoreductase</fullName>
    </submittedName>
</protein>
<gene>
    <name evidence="1" type="ORF">EBM89_07460</name>
</gene>
<dbReference type="AlphaFoldDB" id="A0A3M2JGQ7"/>
<evidence type="ECO:0000313" key="1">
    <source>
        <dbReference type="EMBL" id="RMI12769.1"/>
    </source>
</evidence>
<dbReference type="Proteomes" id="UP000269289">
    <property type="component" value="Unassembled WGS sequence"/>
</dbReference>